<proteinExistence type="predicted"/>
<dbReference type="AlphaFoldDB" id="A0A7H8QVX5"/>
<dbReference type="OrthoDB" id="1600564at2759"/>
<reference evidence="4" key="1">
    <citation type="submission" date="2020-06" db="EMBL/GenBank/DDBJ databases">
        <title>A chromosome-scale genome assembly of Talaromyces rugulosus W13939.</title>
        <authorList>
            <person name="Wang B."/>
            <person name="Guo L."/>
            <person name="Ye K."/>
            <person name="Wang L."/>
        </authorList>
    </citation>
    <scope>NUCLEOTIDE SEQUENCE [LARGE SCALE GENOMIC DNA]</scope>
    <source>
        <strain evidence="4">W13939</strain>
    </source>
</reference>
<feature type="chain" id="PRO_5029006622" description="SGNH hydrolase-type esterase domain-containing protein" evidence="2">
    <location>
        <begin position="19"/>
        <end position="349"/>
    </location>
</feature>
<dbReference type="InterPro" id="IPR036514">
    <property type="entry name" value="SGNH_hydro_sf"/>
</dbReference>
<keyword evidence="1" id="KW-0378">Hydrolase</keyword>
<evidence type="ECO:0008006" key="5">
    <source>
        <dbReference type="Google" id="ProtNLM"/>
    </source>
</evidence>
<protein>
    <recommendedName>
        <fullName evidence="5">SGNH hydrolase-type esterase domain-containing protein</fullName>
    </recommendedName>
</protein>
<gene>
    <name evidence="3" type="ORF">TRUGW13939_05325</name>
</gene>
<keyword evidence="4" id="KW-1185">Reference proteome</keyword>
<dbReference type="Proteomes" id="UP000509510">
    <property type="component" value="Chromosome III"/>
</dbReference>
<dbReference type="GO" id="GO:0016788">
    <property type="term" value="F:hydrolase activity, acting on ester bonds"/>
    <property type="evidence" value="ECO:0007669"/>
    <property type="project" value="InterPro"/>
</dbReference>
<name>A0A7H8QVX5_TALRU</name>
<dbReference type="CDD" id="cd01846">
    <property type="entry name" value="fatty_acyltransferase_like"/>
    <property type="match status" value="1"/>
</dbReference>
<evidence type="ECO:0000313" key="4">
    <source>
        <dbReference type="Proteomes" id="UP000509510"/>
    </source>
</evidence>
<evidence type="ECO:0000256" key="1">
    <source>
        <dbReference type="ARBA" id="ARBA00022801"/>
    </source>
</evidence>
<dbReference type="Gene3D" id="3.40.50.1110">
    <property type="entry name" value="SGNH hydrolase"/>
    <property type="match status" value="1"/>
</dbReference>
<dbReference type="EMBL" id="CP055900">
    <property type="protein sequence ID" value="QKX58204.1"/>
    <property type="molecule type" value="Genomic_DNA"/>
</dbReference>
<dbReference type="SUPFAM" id="SSF52266">
    <property type="entry name" value="SGNH hydrolase"/>
    <property type="match status" value="1"/>
</dbReference>
<feature type="signal peptide" evidence="2">
    <location>
        <begin position="1"/>
        <end position="18"/>
    </location>
</feature>
<dbReference type="RefSeq" id="XP_035344382.1">
    <property type="nucleotide sequence ID" value="XM_035488489.1"/>
</dbReference>
<sequence>MMRLWVTLACAQLAAASASRWKSQQFKSIVTFGDSYTDESRLNYFSEHNGTAPPPGWVDPVNNDTASGGYIWARYVADYANVKLYNYAVSGAVCSNKVAPHWFSTINNNFPSVLEYEVPAYLADSKVINANDSRPFLDIPPAETVYSIWIGTNDLGSDGFLRDSQIAGKTIPDYTDCVFSALDQIYENGARYFILQNLAPLQLAPLYATPERHGVFNLKNGNSSTNVTEISYRMWQIVTTANAIYDYQTPFELLVQKRYPGAHFAVMDMYNILQDMYFNPEEYFEHPPNVTGFNNYCDDPNSPSCPRPSNPDSYMWFNPLHPSEKTDTHIAQRYIEVFKGESKYATYWS</sequence>
<keyword evidence="2" id="KW-0732">Signal</keyword>
<evidence type="ECO:0000256" key="2">
    <source>
        <dbReference type="SAM" id="SignalP"/>
    </source>
</evidence>
<accession>A0A7H8QVX5</accession>
<dbReference type="Pfam" id="PF00657">
    <property type="entry name" value="Lipase_GDSL"/>
    <property type="match status" value="1"/>
</dbReference>
<dbReference type="GeneID" id="55992823"/>
<organism evidence="3 4">
    <name type="scientific">Talaromyces rugulosus</name>
    <name type="common">Penicillium rugulosum</name>
    <dbReference type="NCBI Taxonomy" id="121627"/>
    <lineage>
        <taxon>Eukaryota</taxon>
        <taxon>Fungi</taxon>
        <taxon>Dikarya</taxon>
        <taxon>Ascomycota</taxon>
        <taxon>Pezizomycotina</taxon>
        <taxon>Eurotiomycetes</taxon>
        <taxon>Eurotiomycetidae</taxon>
        <taxon>Eurotiales</taxon>
        <taxon>Trichocomaceae</taxon>
        <taxon>Talaromyces</taxon>
        <taxon>Talaromyces sect. Islandici</taxon>
    </lineage>
</organism>
<dbReference type="InterPro" id="IPR051058">
    <property type="entry name" value="GDSL_Est/Lipase"/>
</dbReference>
<dbReference type="PANTHER" id="PTHR45648:SF22">
    <property type="entry name" value="GDSL LIPASE_ACYLHYDROLASE FAMILY PROTEIN (AFU_ORTHOLOGUE AFUA_4G14700)"/>
    <property type="match status" value="1"/>
</dbReference>
<evidence type="ECO:0000313" key="3">
    <source>
        <dbReference type="EMBL" id="QKX58204.1"/>
    </source>
</evidence>
<dbReference type="InterPro" id="IPR001087">
    <property type="entry name" value="GDSL"/>
</dbReference>
<dbReference type="KEGG" id="trg:TRUGW13939_05325"/>
<dbReference type="PANTHER" id="PTHR45648">
    <property type="entry name" value="GDSL LIPASE/ACYLHYDROLASE FAMILY PROTEIN (AFU_ORTHOLOGUE AFUA_4G14700)"/>
    <property type="match status" value="1"/>
</dbReference>